<organism evidence="6 7">
    <name type="scientific">Tilletia horrida</name>
    <dbReference type="NCBI Taxonomy" id="155126"/>
    <lineage>
        <taxon>Eukaryota</taxon>
        <taxon>Fungi</taxon>
        <taxon>Dikarya</taxon>
        <taxon>Basidiomycota</taxon>
        <taxon>Ustilaginomycotina</taxon>
        <taxon>Exobasidiomycetes</taxon>
        <taxon>Tilletiales</taxon>
        <taxon>Tilletiaceae</taxon>
        <taxon>Tilletia</taxon>
    </lineage>
</organism>
<dbReference type="GO" id="GO:0016491">
    <property type="term" value="F:oxidoreductase activity"/>
    <property type="evidence" value="ECO:0007669"/>
    <property type="project" value="UniProtKB-KW"/>
</dbReference>
<dbReference type="InterPro" id="IPR020904">
    <property type="entry name" value="Sc_DH/Rdtase_CS"/>
</dbReference>
<evidence type="ECO:0000313" key="6">
    <source>
        <dbReference type="EMBL" id="KAK0549709.1"/>
    </source>
</evidence>
<comment type="similarity">
    <text evidence="1 4">Belongs to the short-chain dehydrogenases/reductases (SDR) family.</text>
</comment>
<dbReference type="Pfam" id="PF00106">
    <property type="entry name" value="adh_short"/>
    <property type="match status" value="1"/>
</dbReference>
<dbReference type="InterPro" id="IPR052178">
    <property type="entry name" value="Sec_Metab_Biosynth_SDR"/>
</dbReference>
<accession>A0AAN6GTU9</accession>
<evidence type="ECO:0000256" key="1">
    <source>
        <dbReference type="ARBA" id="ARBA00006484"/>
    </source>
</evidence>
<name>A0AAN6GTU9_9BASI</name>
<evidence type="ECO:0000313" key="7">
    <source>
        <dbReference type="Proteomes" id="UP001176517"/>
    </source>
</evidence>
<dbReference type="PANTHER" id="PTHR43618:SF4">
    <property type="entry name" value="SHORT CHAIN DEHYDROGENASE_REDUCTASE FAMILY (AFU_ORTHOLOGUE AFUA_7G04540)"/>
    <property type="match status" value="1"/>
</dbReference>
<comment type="caution">
    <text evidence="6">The sequence shown here is derived from an EMBL/GenBank/DDBJ whole genome shotgun (WGS) entry which is preliminary data.</text>
</comment>
<reference evidence="6" key="1">
    <citation type="journal article" date="2023" name="PhytoFront">
        <title>Draft Genome Resources of Seven Strains of Tilletia horrida, Causal Agent of Kernel Smut of Rice.</title>
        <authorList>
            <person name="Khanal S."/>
            <person name="Antony Babu S."/>
            <person name="Zhou X.G."/>
        </authorList>
    </citation>
    <scope>NUCLEOTIDE SEQUENCE</scope>
    <source>
        <strain evidence="6">TX6</strain>
    </source>
</reference>
<dbReference type="Proteomes" id="UP001176517">
    <property type="component" value="Unassembled WGS sequence"/>
</dbReference>
<dbReference type="Gene3D" id="3.40.50.720">
    <property type="entry name" value="NAD(P)-binding Rossmann-like Domain"/>
    <property type="match status" value="1"/>
</dbReference>
<evidence type="ECO:0000256" key="5">
    <source>
        <dbReference type="SAM" id="MobiDB-lite"/>
    </source>
</evidence>
<dbReference type="FunFam" id="3.40.50.720:FF:000084">
    <property type="entry name" value="Short-chain dehydrogenase reductase"/>
    <property type="match status" value="1"/>
</dbReference>
<dbReference type="PRINTS" id="PR00080">
    <property type="entry name" value="SDRFAMILY"/>
</dbReference>
<dbReference type="CDD" id="cd05233">
    <property type="entry name" value="SDR_c"/>
    <property type="match status" value="1"/>
</dbReference>
<dbReference type="SUPFAM" id="SSF51735">
    <property type="entry name" value="NAD(P)-binding Rossmann-fold domains"/>
    <property type="match status" value="1"/>
</dbReference>
<dbReference type="PANTHER" id="PTHR43618">
    <property type="entry name" value="7-ALPHA-HYDROXYSTEROID DEHYDROGENASE"/>
    <property type="match status" value="1"/>
</dbReference>
<keyword evidence="2" id="KW-0521">NADP</keyword>
<feature type="region of interest" description="Disordered" evidence="5">
    <location>
        <begin position="230"/>
        <end position="250"/>
    </location>
</feature>
<feature type="compositionally biased region" description="Basic and acidic residues" evidence="5">
    <location>
        <begin position="237"/>
        <end position="250"/>
    </location>
</feature>
<dbReference type="PRINTS" id="PR00081">
    <property type="entry name" value="GDHRDH"/>
</dbReference>
<dbReference type="EMBL" id="JAPDMZ010000106">
    <property type="protein sequence ID" value="KAK0549709.1"/>
    <property type="molecule type" value="Genomic_DNA"/>
</dbReference>
<dbReference type="PROSITE" id="PS00061">
    <property type="entry name" value="ADH_SHORT"/>
    <property type="match status" value="1"/>
</dbReference>
<dbReference type="InterPro" id="IPR002347">
    <property type="entry name" value="SDR_fam"/>
</dbReference>
<proteinExistence type="inferred from homology"/>
<evidence type="ECO:0000256" key="4">
    <source>
        <dbReference type="RuleBase" id="RU000363"/>
    </source>
</evidence>
<keyword evidence="7" id="KW-1185">Reference proteome</keyword>
<keyword evidence="3" id="KW-0560">Oxidoreductase</keyword>
<evidence type="ECO:0000256" key="3">
    <source>
        <dbReference type="ARBA" id="ARBA00023002"/>
    </source>
</evidence>
<protein>
    <submittedName>
        <fullName evidence="6">Uncharacterized protein</fullName>
    </submittedName>
</protein>
<dbReference type="AlphaFoldDB" id="A0AAN6GTU9"/>
<evidence type="ECO:0000256" key="2">
    <source>
        <dbReference type="ARBA" id="ARBA00022857"/>
    </source>
</evidence>
<gene>
    <name evidence="6" type="ORF">OC846_003947</name>
</gene>
<sequence>MSLPSFAAADLFGLKGAVALVTGGGTGIGLYASRALAANGARVFITGRREEKLKDAAEVHGQGLAGELIPLPLDVTNKDELTKVAKEIQQREGKLHILINNAGIAGPKTKFESEVKGAEEYASAHLKSEDFEQWDALFRTNVASVFFTTMAFLPLLESGLKSPPRQGFTPAVVNITSISGIVKQSQNHFAYNSSKAAASHLTRMLAHELNFGHKATVGIRVNAIAPGLFPSEMTGPESRKGGHSLPEDIDMKPANGRVGTAEEMASAILFASTNTFLQGQVIPVDGGWTTAVPSAA</sequence>
<dbReference type="InterPro" id="IPR036291">
    <property type="entry name" value="NAD(P)-bd_dom_sf"/>
</dbReference>